<evidence type="ECO:0000259" key="15">
    <source>
        <dbReference type="Pfam" id="PF07885"/>
    </source>
</evidence>
<reference evidence="17" key="1">
    <citation type="submission" date="2021-01" db="EMBL/GenBank/DDBJ databases">
        <authorList>
            <person name="Corre E."/>
            <person name="Pelletier E."/>
            <person name="Niang G."/>
            <person name="Scheremetjew M."/>
            <person name="Finn R."/>
            <person name="Kale V."/>
            <person name="Holt S."/>
            <person name="Cochrane G."/>
            <person name="Meng A."/>
            <person name="Brown T."/>
            <person name="Cohen L."/>
        </authorList>
    </citation>
    <scope>NUCLEOTIDE SEQUENCE</scope>
    <source>
        <strain evidence="17">CCMP325</strain>
    </source>
</reference>
<evidence type="ECO:0000256" key="11">
    <source>
        <dbReference type="ARBA" id="ARBA00034430"/>
    </source>
</evidence>
<dbReference type="Pfam" id="PF03493">
    <property type="entry name" value="BK_channel_a"/>
    <property type="match status" value="1"/>
</dbReference>
<dbReference type="EMBL" id="HBEO01022280">
    <property type="protein sequence ID" value="CAD8492524.1"/>
    <property type="molecule type" value="Transcribed_RNA"/>
</dbReference>
<feature type="domain" description="Potassium channel" evidence="15">
    <location>
        <begin position="237"/>
        <end position="321"/>
    </location>
</feature>
<evidence type="ECO:0000256" key="9">
    <source>
        <dbReference type="ARBA" id="ARBA00023136"/>
    </source>
</evidence>
<evidence type="ECO:0000256" key="13">
    <source>
        <dbReference type="SAM" id="Phobius"/>
    </source>
</evidence>
<evidence type="ECO:0000256" key="10">
    <source>
        <dbReference type="ARBA" id="ARBA00023303"/>
    </source>
</evidence>
<comment type="catalytic activity">
    <reaction evidence="11">
        <text>K(+)(in) = K(+)(out)</text>
        <dbReference type="Rhea" id="RHEA:29463"/>
        <dbReference type="ChEBI" id="CHEBI:29103"/>
    </reaction>
</comment>
<feature type="domain" description="RCK N-terminal" evidence="16">
    <location>
        <begin position="773"/>
        <end position="891"/>
    </location>
</feature>
<sequence length="1053" mass="117724">MGTVEHPSWPGVNKYLDYFVPKNVSETVPLCESDFSLGPCYNLPSPYQNISSRAFFGTFRVFMFCVTVQICAILASLLFDLSKKLVTAIKVRFGSSRQLVSYPHAYTRAWMILDGIEVVLSLTSLITFIIRSYDVQDRYLEATNLILWIVEALLFLRYLLDWLAARKKTPHVVRRCEVLSLTSFSSSLVVPFLSNGWLPFNFLRAVTVTWPIRRLFEKLDFPEIYENVVLSLADFVAMIFSFAGIIFILENIGNPPGWYDSQDTNLSFFKSVWFVTVTVSTVGYGDVYPVSFLGRIAGMLFIVTGVLFFGTKTSQIAMLLQESAQGYGRFSNRRSSHVILTGKLDEVNFRDFLQEYFHREHAGHRKAGLKICALGSYLLKVDRISSRGTLPLNKLTILKGHFPTDKHRVQLSKASAIFLLSKSHPAEDGRSEDKEQLFCAFKAKLWRSNIEVFANLLDRRSLLHASGITAVCTSSLRDGLLCKSASCPGIIPLIGNLVVSANSKSLRMEDISLQLPLPRTYLEGLELEVYEVVLPDLLLNRSFAELAGLLFVDLSMLLLAVDVGDEEELRSVPRSLLRSRSPSPVSKRAGDGKRRILLFPGKDFLVQRRRVYIIAKENPQKLIDERSAASSRLSSSRKAQVAPMDQDETLLSLNGKSFGAPASAPAPPPRSLGPHSDVFVGGANFGEEEAGAASNSPESRSTRKKTKKPRDQPLKPLPKELLGVQPGVEEGGLEHSRQSGNEEEGKKRSSKNLVPEMEDGKDKTARKQSISSLQNHIVVCGMPKSIPDFLAPILGPNGQLSQETPILFIWDGKLTQENAEFLQRFSNAHHLPEPPLDPASFKKANISWAATVLLLTDIRQFNSDMEQYNPELLDAEVIFAYKYIQRKFPNVASRCICEVTENQSVQLIQEDQPAQDIYESIYLNRSFAQGRVYSSSLATSILAQSFYSPHILPIISALLSTPITNVGFDESMGFGEVPQGSKVEVIQQPVDASLQGKPYADAFLFYLNRNLLPIGLYRLEEDDGVRSEWYPCTNPSPDMEILQQDKVFLLKTC</sequence>
<feature type="transmembrane region" description="Helical" evidence="13">
    <location>
        <begin position="292"/>
        <end position="310"/>
    </location>
</feature>
<evidence type="ECO:0000256" key="12">
    <source>
        <dbReference type="SAM" id="MobiDB-lite"/>
    </source>
</evidence>
<keyword evidence="10" id="KW-0407">Ion channel</keyword>
<evidence type="ECO:0000259" key="14">
    <source>
        <dbReference type="Pfam" id="PF03493"/>
    </source>
</evidence>
<feature type="domain" description="Calcium-activated potassium channel BK alpha subunit" evidence="14">
    <location>
        <begin position="470"/>
        <end position="561"/>
    </location>
</feature>
<evidence type="ECO:0000256" key="3">
    <source>
        <dbReference type="ARBA" id="ARBA00022538"/>
    </source>
</evidence>
<feature type="transmembrane region" description="Helical" evidence="13">
    <location>
        <begin position="224"/>
        <end position="248"/>
    </location>
</feature>
<evidence type="ECO:0000256" key="1">
    <source>
        <dbReference type="ARBA" id="ARBA00004141"/>
    </source>
</evidence>
<keyword evidence="8" id="KW-0406">Ion transport</keyword>
<evidence type="ECO:0000313" key="17">
    <source>
        <dbReference type="EMBL" id="CAD8492524.1"/>
    </source>
</evidence>
<feature type="transmembrane region" description="Helical" evidence="13">
    <location>
        <begin position="268"/>
        <end position="285"/>
    </location>
</feature>
<accession>A0A7S0HKN5</accession>
<feature type="transmembrane region" description="Helical" evidence="13">
    <location>
        <begin position="180"/>
        <end position="203"/>
    </location>
</feature>
<proteinExistence type="predicted"/>
<keyword evidence="7 13" id="KW-1133">Transmembrane helix</keyword>
<keyword evidence="5" id="KW-0631">Potassium channel</keyword>
<dbReference type="PANTHER" id="PTHR10027">
    <property type="entry name" value="CALCIUM-ACTIVATED POTASSIUM CHANNEL ALPHA CHAIN"/>
    <property type="match status" value="1"/>
</dbReference>
<evidence type="ECO:0000256" key="5">
    <source>
        <dbReference type="ARBA" id="ARBA00022826"/>
    </source>
</evidence>
<keyword evidence="4 13" id="KW-0812">Transmembrane</keyword>
<dbReference type="GO" id="GO:0005267">
    <property type="term" value="F:potassium channel activity"/>
    <property type="evidence" value="ECO:0007669"/>
    <property type="project" value="UniProtKB-KW"/>
</dbReference>
<dbReference type="AlphaFoldDB" id="A0A7S0HKN5"/>
<feature type="transmembrane region" description="Helical" evidence="13">
    <location>
        <begin position="142"/>
        <end position="160"/>
    </location>
</feature>
<dbReference type="InterPro" id="IPR003929">
    <property type="entry name" value="K_chnl_BK_asu"/>
</dbReference>
<dbReference type="InterPro" id="IPR047871">
    <property type="entry name" value="K_chnl_Slo-like"/>
</dbReference>
<evidence type="ECO:0000256" key="8">
    <source>
        <dbReference type="ARBA" id="ARBA00023065"/>
    </source>
</evidence>
<dbReference type="InterPro" id="IPR003148">
    <property type="entry name" value="RCK_N"/>
</dbReference>
<organism evidence="17">
    <name type="scientific">Hanusia phi</name>
    <dbReference type="NCBI Taxonomy" id="3032"/>
    <lineage>
        <taxon>Eukaryota</taxon>
        <taxon>Cryptophyceae</taxon>
        <taxon>Pyrenomonadales</taxon>
        <taxon>Geminigeraceae</taxon>
        <taxon>Hanusia</taxon>
    </lineage>
</organism>
<evidence type="ECO:0000256" key="6">
    <source>
        <dbReference type="ARBA" id="ARBA00022958"/>
    </source>
</evidence>
<feature type="domain" description="RCK N-terminal" evidence="16">
    <location>
        <begin position="335"/>
        <end position="453"/>
    </location>
</feature>
<evidence type="ECO:0008006" key="18">
    <source>
        <dbReference type="Google" id="ProtNLM"/>
    </source>
</evidence>
<protein>
    <recommendedName>
        <fullName evidence="18">Potassium channel domain-containing protein</fullName>
    </recommendedName>
</protein>
<feature type="transmembrane region" description="Helical" evidence="13">
    <location>
        <begin position="61"/>
        <end position="79"/>
    </location>
</feature>
<feature type="region of interest" description="Disordered" evidence="12">
    <location>
        <begin position="625"/>
        <end position="644"/>
    </location>
</feature>
<keyword evidence="2" id="KW-0813">Transport</keyword>
<name>A0A7S0HKN5_9CRYP</name>
<evidence type="ECO:0000256" key="2">
    <source>
        <dbReference type="ARBA" id="ARBA00022448"/>
    </source>
</evidence>
<dbReference type="GO" id="GO:0034702">
    <property type="term" value="C:monoatomic ion channel complex"/>
    <property type="evidence" value="ECO:0007669"/>
    <property type="project" value="UniProtKB-KW"/>
</dbReference>
<evidence type="ECO:0000256" key="7">
    <source>
        <dbReference type="ARBA" id="ARBA00022989"/>
    </source>
</evidence>
<keyword evidence="6" id="KW-0630">Potassium</keyword>
<gene>
    <name evidence="17" type="ORF">HPHI1048_LOCUS15084</name>
</gene>
<dbReference type="Gene3D" id="1.10.287.70">
    <property type="match status" value="1"/>
</dbReference>
<feature type="region of interest" description="Disordered" evidence="12">
    <location>
        <begin position="654"/>
        <end position="765"/>
    </location>
</feature>
<comment type="subcellular location">
    <subcellularLocation>
        <location evidence="1">Membrane</location>
        <topology evidence="1">Multi-pass membrane protein</topology>
    </subcellularLocation>
</comment>
<evidence type="ECO:0000256" key="4">
    <source>
        <dbReference type="ARBA" id="ARBA00022692"/>
    </source>
</evidence>
<keyword evidence="3" id="KW-0633">Potassium transport</keyword>
<keyword evidence="9 13" id="KW-0472">Membrane</keyword>
<feature type="compositionally biased region" description="Low complexity" evidence="12">
    <location>
        <begin position="628"/>
        <end position="639"/>
    </location>
</feature>
<feature type="transmembrane region" description="Helical" evidence="13">
    <location>
        <begin position="109"/>
        <end position="130"/>
    </location>
</feature>
<dbReference type="Pfam" id="PF07885">
    <property type="entry name" value="Ion_trans_2"/>
    <property type="match status" value="1"/>
</dbReference>
<evidence type="ECO:0000259" key="16">
    <source>
        <dbReference type="Pfam" id="PF22614"/>
    </source>
</evidence>
<dbReference type="PANTHER" id="PTHR10027:SF10">
    <property type="entry name" value="SLOWPOKE 2, ISOFORM D"/>
    <property type="match status" value="1"/>
</dbReference>
<dbReference type="Gene3D" id="3.40.50.720">
    <property type="entry name" value="NAD(P)-binding Rossmann-like Domain"/>
    <property type="match status" value="1"/>
</dbReference>
<dbReference type="InterPro" id="IPR013099">
    <property type="entry name" value="K_chnl_dom"/>
</dbReference>
<dbReference type="Pfam" id="PF22614">
    <property type="entry name" value="Slo-like_RCK"/>
    <property type="match status" value="2"/>
</dbReference>
<dbReference type="SUPFAM" id="SSF81324">
    <property type="entry name" value="Voltage-gated potassium channels"/>
    <property type="match status" value="1"/>
</dbReference>